<reference evidence="2" key="1">
    <citation type="journal article" date="2007" name="Plant Cell">
        <title>Dothideomycete-plant interactions illuminated by genome sequencing and EST analysis of the wheat pathogen Stagonospora nodorum.</title>
        <authorList>
            <person name="Hane J.K."/>
            <person name="Lowe R.G."/>
            <person name="Solomon P.S."/>
            <person name="Tan K.C."/>
            <person name="Schoch C.L."/>
            <person name="Spatafora J.W."/>
            <person name="Crous P.W."/>
            <person name="Kodira C."/>
            <person name="Birren B.W."/>
            <person name="Galagan J.E."/>
            <person name="Torriani S.F."/>
            <person name="McDonald B.A."/>
            <person name="Oliver R.P."/>
        </authorList>
    </citation>
    <scope>NUCLEOTIDE SEQUENCE [LARGE SCALE GENOMIC DNA]</scope>
    <source>
        <strain evidence="2">SN15 / ATCC MYA-4574 / FGSC 10173</strain>
    </source>
</reference>
<dbReference type="EMBL" id="CH445351">
    <property type="protein sequence ID" value="EAT79025.1"/>
    <property type="molecule type" value="Genomic_DNA"/>
</dbReference>
<dbReference type="AlphaFoldDB" id="Q0U3T6"/>
<gene>
    <name evidence="1" type="ORF">SNOG_13578</name>
</gene>
<evidence type="ECO:0000313" key="2">
    <source>
        <dbReference type="Proteomes" id="UP000001055"/>
    </source>
</evidence>
<accession>Q0U3T6</accession>
<sequence>MAHFSDLPRELRDMIYMAVITWERQRPEIAQTSNPWNWYRTGSSSSGCHFALEPPPSTCANVLAVNRQVNLEMKQALERARRAGLVMARIDCIAKKIARREAGYYFTWLSIPIVQRSRAVMKSRCVVIAWPSVPVVGRLLASSTRKESISDSPTCIEQLQVDIRLHDQDLEDGAYSGSSTIVNISWAVCAALKRICDHSKETDSWASKPRHRHTRAECPPA</sequence>
<dbReference type="RefSeq" id="XP_001803785.1">
    <property type="nucleotide sequence ID" value="XM_001803733.1"/>
</dbReference>
<name>Q0U3T6_PHANO</name>
<dbReference type="VEuPathDB" id="FungiDB:JI435_135780"/>
<evidence type="ECO:0000313" key="1">
    <source>
        <dbReference type="EMBL" id="EAT79025.1"/>
    </source>
</evidence>
<dbReference type="STRING" id="321614.Q0U3T6"/>
<dbReference type="Proteomes" id="UP000001055">
    <property type="component" value="Unassembled WGS sequence"/>
</dbReference>
<proteinExistence type="predicted"/>
<dbReference type="eggNOG" id="ENOG502RIT3">
    <property type="taxonomic scope" value="Eukaryota"/>
</dbReference>
<dbReference type="KEGG" id="pno:SNOG_13578"/>
<dbReference type="GeneID" id="5980705"/>
<dbReference type="InParanoid" id="Q0U3T6"/>
<organism evidence="1 2">
    <name type="scientific">Phaeosphaeria nodorum (strain SN15 / ATCC MYA-4574 / FGSC 10173)</name>
    <name type="common">Glume blotch fungus</name>
    <name type="synonym">Parastagonospora nodorum</name>
    <dbReference type="NCBI Taxonomy" id="321614"/>
    <lineage>
        <taxon>Eukaryota</taxon>
        <taxon>Fungi</taxon>
        <taxon>Dikarya</taxon>
        <taxon>Ascomycota</taxon>
        <taxon>Pezizomycotina</taxon>
        <taxon>Dothideomycetes</taxon>
        <taxon>Pleosporomycetidae</taxon>
        <taxon>Pleosporales</taxon>
        <taxon>Pleosporineae</taxon>
        <taxon>Phaeosphaeriaceae</taxon>
        <taxon>Parastagonospora</taxon>
    </lineage>
</organism>
<protein>
    <submittedName>
        <fullName evidence="1">Uncharacterized protein</fullName>
    </submittedName>
</protein>
<dbReference type="HOGENOM" id="CLU_1251059_0_0_1"/>